<dbReference type="InterPro" id="IPR032466">
    <property type="entry name" value="Metal_Hydrolase"/>
</dbReference>
<dbReference type="STRING" id="139825.A0A401GFN7"/>
<dbReference type="RefSeq" id="XP_027611892.1">
    <property type="nucleotide sequence ID" value="XM_027756091.1"/>
</dbReference>
<proteinExistence type="predicted"/>
<keyword evidence="1" id="KW-0472">Membrane</keyword>
<keyword evidence="4" id="KW-1185">Reference proteome</keyword>
<feature type="domain" description="Amidohydrolase-related" evidence="2">
    <location>
        <begin position="153"/>
        <end position="507"/>
    </location>
</feature>
<keyword evidence="1" id="KW-1133">Transmembrane helix</keyword>
<dbReference type="AlphaFoldDB" id="A0A401GFN7"/>
<dbReference type="PANTHER" id="PTHR43668">
    <property type="entry name" value="ALLANTOINASE"/>
    <property type="match status" value="1"/>
</dbReference>
<evidence type="ECO:0000259" key="2">
    <source>
        <dbReference type="Pfam" id="PF01979"/>
    </source>
</evidence>
<dbReference type="InterPro" id="IPR050138">
    <property type="entry name" value="DHOase/Allantoinase_Hydrolase"/>
</dbReference>
<sequence>MEKALGAMQPPSTSGARTLTDARARLVYKGLFFLIFVLALTQVVVVHLHAVFPDAKPHPHAALALSRCRSLNASPGPSPNFYQRKESDRFAPGTKPTLLKNAKIWTGGHNGTEVIHADILLDKGLIKGIGHVGRATLQEYNVDLVTINVEGAWVTPGIVDLHSHIGDASSPELDGASGDDNSLKGPVLPWLRALDGLNTHDESYALSISGGVTTALVLPGSANAIGGQGVTIKLRKTAERSPTSMLLENPYSINASSARVEEHPRWRQMKHACGENPSRVYRNTRMDTVWAFREAYNKAKEIRDAQDQYCANVHAGHWNAIAGKPFPEDLQWEALVDVLRGRVKVQIHCYETVDLDDIVRLTNEFRFPISAFHHAHEAYLVPDVLKKAYGHPPAVAMFATNARYKREAYRGSEFAPRILAQNGLNVVMKSDHPVLNSRFLLYEAQQAYVYGLPENLAIAAVTSTPAEIMGMGHRIGYAKEGWDADLVIWDSHPLALGATPKQVFIDGIAQLESPYITDKPAEFQLKPTVPNYDQEARDAVKYEGLPPLEPTKAASSHVLFTSVKTLFARVGTDVEEVYNAQGEEIGVVAVENGSITCQGAWESCVTPALMAAAEIIDVHGGSVSPGLVTYGSPLGLEEISAELSTNDGVVYDPLVDKVPPVLGGDGAIVRAVDGLQYGGRDSLLAYRAGVTTGITAPSHYYFLAGISTSFSTGALHKLEEGAVIQATNAVHVSVRHFGSAPSVSTQIATLRRLLLEPAEGDAGLWFKEVSEGKVTLVVDTDSADVIATLILLKREVEEKLGSKIKMTIAGAVEAHILAKDIAAADVGILQVPSRPFPSTWERLRILPGRPLSAQSSIALLLSHNVTVGIGIEEAWSARNTRFDIGWAAIEAGGQISKAQALALGSTNIEKLLGGRIEIARTHDMVVTDGGDLLDPGSKVIAVISPRRRVVDLF</sequence>
<dbReference type="InParanoid" id="A0A401GFN7"/>
<evidence type="ECO:0000313" key="3">
    <source>
        <dbReference type="EMBL" id="GBE80979.1"/>
    </source>
</evidence>
<dbReference type="EMBL" id="BFAD01000003">
    <property type="protein sequence ID" value="GBE80979.1"/>
    <property type="molecule type" value="Genomic_DNA"/>
</dbReference>
<comment type="caution">
    <text evidence="3">The sequence shown here is derived from an EMBL/GenBank/DDBJ whole genome shotgun (WGS) entry which is preliminary data.</text>
</comment>
<dbReference type="GO" id="GO:0006145">
    <property type="term" value="P:purine nucleobase catabolic process"/>
    <property type="evidence" value="ECO:0007669"/>
    <property type="project" value="TreeGrafter"/>
</dbReference>
<accession>A0A401GFN7</accession>
<name>A0A401GFN7_9APHY</name>
<dbReference type="OrthoDB" id="10258955at2759"/>
<dbReference type="GO" id="GO:0005737">
    <property type="term" value="C:cytoplasm"/>
    <property type="evidence" value="ECO:0007669"/>
    <property type="project" value="TreeGrafter"/>
</dbReference>
<reference evidence="3 4" key="1">
    <citation type="journal article" date="2018" name="Sci. Rep.">
        <title>Genome sequence of the cauliflower mushroom Sparassis crispa (Hanabiratake) and its association with beneficial usage.</title>
        <authorList>
            <person name="Kiyama R."/>
            <person name="Furutani Y."/>
            <person name="Kawaguchi K."/>
            <person name="Nakanishi T."/>
        </authorList>
    </citation>
    <scope>NUCLEOTIDE SEQUENCE [LARGE SCALE GENOMIC DNA]</scope>
</reference>
<dbReference type="InterPro" id="IPR011059">
    <property type="entry name" value="Metal-dep_hydrolase_composite"/>
</dbReference>
<dbReference type="SUPFAM" id="SSF51556">
    <property type="entry name" value="Metallo-dependent hydrolases"/>
    <property type="match status" value="1"/>
</dbReference>
<dbReference type="GO" id="GO:0004038">
    <property type="term" value="F:allantoinase activity"/>
    <property type="evidence" value="ECO:0007669"/>
    <property type="project" value="TreeGrafter"/>
</dbReference>
<evidence type="ECO:0000313" key="4">
    <source>
        <dbReference type="Proteomes" id="UP000287166"/>
    </source>
</evidence>
<dbReference type="Proteomes" id="UP000287166">
    <property type="component" value="Unassembled WGS sequence"/>
</dbReference>
<organism evidence="3 4">
    <name type="scientific">Sparassis crispa</name>
    <dbReference type="NCBI Taxonomy" id="139825"/>
    <lineage>
        <taxon>Eukaryota</taxon>
        <taxon>Fungi</taxon>
        <taxon>Dikarya</taxon>
        <taxon>Basidiomycota</taxon>
        <taxon>Agaricomycotina</taxon>
        <taxon>Agaricomycetes</taxon>
        <taxon>Polyporales</taxon>
        <taxon>Sparassidaceae</taxon>
        <taxon>Sparassis</taxon>
    </lineage>
</organism>
<evidence type="ECO:0000256" key="1">
    <source>
        <dbReference type="SAM" id="Phobius"/>
    </source>
</evidence>
<dbReference type="InterPro" id="IPR006680">
    <property type="entry name" value="Amidohydro-rel"/>
</dbReference>
<dbReference type="PANTHER" id="PTHR43668:SF5">
    <property type="entry name" value="AMIDOHYDROLASE 3 DOMAIN-CONTAINING PROTEIN"/>
    <property type="match status" value="1"/>
</dbReference>
<gene>
    <name evidence="3" type="ORF">SCP_0307020</name>
</gene>
<protein>
    <recommendedName>
        <fullName evidence="2">Amidohydrolase-related domain-containing protein</fullName>
    </recommendedName>
</protein>
<dbReference type="Pfam" id="PF01979">
    <property type="entry name" value="Amidohydro_1"/>
    <property type="match status" value="1"/>
</dbReference>
<feature type="transmembrane region" description="Helical" evidence="1">
    <location>
        <begin position="31"/>
        <end position="52"/>
    </location>
</feature>
<dbReference type="Gene3D" id="3.20.20.140">
    <property type="entry name" value="Metal-dependent hydrolases"/>
    <property type="match status" value="2"/>
</dbReference>
<dbReference type="SUPFAM" id="SSF51338">
    <property type="entry name" value="Composite domain of metallo-dependent hydrolases"/>
    <property type="match status" value="1"/>
</dbReference>
<keyword evidence="1" id="KW-0812">Transmembrane</keyword>
<dbReference type="GeneID" id="38777896"/>